<feature type="compositionally biased region" description="Basic and acidic residues" evidence="1">
    <location>
        <begin position="13"/>
        <end position="29"/>
    </location>
</feature>
<evidence type="ECO:0000256" key="1">
    <source>
        <dbReference type="SAM" id="MobiDB-lite"/>
    </source>
</evidence>
<evidence type="ECO:0000313" key="2">
    <source>
        <dbReference type="EMBL" id="CAH0053088.1"/>
    </source>
</evidence>
<reference evidence="2 3" key="2">
    <citation type="submission" date="2021-10" db="EMBL/GenBank/DDBJ databases">
        <authorList>
            <person name="Piombo E."/>
        </authorList>
    </citation>
    <scope>NUCLEOTIDE SEQUENCE [LARGE SCALE GENOMIC DNA]</scope>
</reference>
<sequence length="164" mass="17575">MYFRQNTGVPGRENLHHEPVNTDRTESHHPKLASGGFRLADASEYKHQSSLGSGPYSLASHGVPQIPGPSSFHDDRSHRSSLGNHFDLPFRAREATQVSHHGRAISSWPSQTGLGRIGTLQMPLGRDPSSLGSGPVPAKSDATGSSGGDDNGEDQEDLTSWTLV</sequence>
<protein>
    <submittedName>
        <fullName evidence="2">Uncharacterized protein</fullName>
    </submittedName>
</protein>
<organism evidence="2 3">
    <name type="scientific">Clonostachys solani</name>
    <dbReference type="NCBI Taxonomy" id="160281"/>
    <lineage>
        <taxon>Eukaryota</taxon>
        <taxon>Fungi</taxon>
        <taxon>Dikarya</taxon>
        <taxon>Ascomycota</taxon>
        <taxon>Pezizomycotina</taxon>
        <taxon>Sordariomycetes</taxon>
        <taxon>Hypocreomycetidae</taxon>
        <taxon>Hypocreales</taxon>
        <taxon>Bionectriaceae</taxon>
        <taxon>Clonostachys</taxon>
    </lineage>
</organism>
<keyword evidence="3" id="KW-1185">Reference proteome</keyword>
<proteinExistence type="predicted"/>
<dbReference type="EMBL" id="CABFOC020000045">
    <property type="protein sequence ID" value="CAH0053088.1"/>
    <property type="molecule type" value="Genomic_DNA"/>
</dbReference>
<dbReference type="Proteomes" id="UP000775872">
    <property type="component" value="Unassembled WGS sequence"/>
</dbReference>
<dbReference type="AlphaFoldDB" id="A0A9N9ZCH8"/>
<name>A0A9N9ZCH8_9HYPO</name>
<dbReference type="OrthoDB" id="5143520at2759"/>
<evidence type="ECO:0000313" key="3">
    <source>
        <dbReference type="Proteomes" id="UP000775872"/>
    </source>
</evidence>
<comment type="caution">
    <text evidence="2">The sequence shown here is derived from an EMBL/GenBank/DDBJ whole genome shotgun (WGS) entry which is preliminary data.</text>
</comment>
<gene>
    <name evidence="2" type="ORF">CSOL1703_00004958</name>
</gene>
<feature type="region of interest" description="Disordered" evidence="1">
    <location>
        <begin position="1"/>
        <end position="164"/>
    </location>
</feature>
<reference evidence="3" key="1">
    <citation type="submission" date="2019-06" db="EMBL/GenBank/DDBJ databases">
        <authorList>
            <person name="Broberg M."/>
        </authorList>
    </citation>
    <scope>NUCLEOTIDE SEQUENCE [LARGE SCALE GENOMIC DNA]</scope>
</reference>
<accession>A0A9N9ZCH8</accession>